<dbReference type="Pfam" id="PF14123">
    <property type="entry name" value="DUF4290"/>
    <property type="match status" value="1"/>
</dbReference>
<evidence type="ECO:0000313" key="3">
    <source>
        <dbReference type="Proteomes" id="UP000198901"/>
    </source>
</evidence>
<dbReference type="EMBL" id="FNGS01000006">
    <property type="protein sequence ID" value="SDM39329.1"/>
    <property type="molecule type" value="Genomic_DNA"/>
</dbReference>
<sequence>MIQDCLLLFTFALLQRVRKDLSSLSLRRTLRQPRPYLRNELSFPRSPKTKNIRLKEYGSNIQKLVDYLVTIEDREKRTKQAYVLIELMRQIHPNMKEGQDYTNKLWDDLYIMSGFRLDVDSPFPPPSPEAIGKKPNGVPYATHQLQFRHYGRNLELMVQKAISLTNEYERWAFASYIAKMMKSFYTAWNKDNADDSTVWEHLKIISKGGLNAEIERIRKEGYLDIAPRDRYSSTPGVGGGGNYQPQPSHHNRPHHRNNNNQGGGGNFQRRSGGGGNNNNNNRNNHFNNRNRKK</sequence>
<gene>
    <name evidence="2" type="ORF">SAMN04488090_3309</name>
</gene>
<dbReference type="AlphaFoldDB" id="A0A1G9SV41"/>
<name>A0A1G9SV41_9BACT</name>
<proteinExistence type="predicted"/>
<reference evidence="2 3" key="1">
    <citation type="submission" date="2016-10" db="EMBL/GenBank/DDBJ databases">
        <authorList>
            <person name="de Groot N.N."/>
        </authorList>
    </citation>
    <scope>NUCLEOTIDE SEQUENCE [LARGE SCALE GENOMIC DNA]</scope>
    <source>
        <strain evidence="2 3">DSM 21668</strain>
    </source>
</reference>
<feature type="compositionally biased region" description="Gly residues" evidence="1">
    <location>
        <begin position="261"/>
        <end position="276"/>
    </location>
</feature>
<dbReference type="Proteomes" id="UP000198901">
    <property type="component" value="Unassembled WGS sequence"/>
</dbReference>
<evidence type="ECO:0008006" key="4">
    <source>
        <dbReference type="Google" id="ProtNLM"/>
    </source>
</evidence>
<feature type="compositionally biased region" description="Low complexity" evidence="1">
    <location>
        <begin position="277"/>
        <end position="287"/>
    </location>
</feature>
<protein>
    <recommendedName>
        <fullName evidence="4">DUF4290 domain-containing protein</fullName>
    </recommendedName>
</protein>
<feature type="region of interest" description="Disordered" evidence="1">
    <location>
        <begin position="227"/>
        <end position="293"/>
    </location>
</feature>
<keyword evidence="3" id="KW-1185">Reference proteome</keyword>
<organism evidence="2 3">
    <name type="scientific">Siphonobacter aquaeclarae</name>
    <dbReference type="NCBI Taxonomy" id="563176"/>
    <lineage>
        <taxon>Bacteria</taxon>
        <taxon>Pseudomonadati</taxon>
        <taxon>Bacteroidota</taxon>
        <taxon>Cytophagia</taxon>
        <taxon>Cytophagales</taxon>
        <taxon>Cytophagaceae</taxon>
        <taxon>Siphonobacter</taxon>
    </lineage>
</organism>
<evidence type="ECO:0000313" key="2">
    <source>
        <dbReference type="EMBL" id="SDM39329.1"/>
    </source>
</evidence>
<dbReference type="InterPro" id="IPR025632">
    <property type="entry name" value="DUF4290"/>
</dbReference>
<accession>A0A1G9SV41</accession>
<dbReference type="STRING" id="563176.SAMN04488090_3309"/>
<evidence type="ECO:0000256" key="1">
    <source>
        <dbReference type="SAM" id="MobiDB-lite"/>
    </source>
</evidence>